<name>A0A9D9ITW6_9BACT</name>
<sequence>MNMVAPAVLALFLALPSSGQDVRTQVSGVAEVEQMAALSGALYAEDMGEEEIERLVNLQNRPLKLNLASRSRLTESGLFSQYQVAALMDYRERNGDILSVSELAAVDGFGREAAEAVEPFVSFASSALPGRASLRKSYIVNELVAKAALKLQAEDRDEAMVPYYNYGVKYRFSMEDCFEAAVVTSRTYDTVLLPPEAVSFYAAYYGRGTLGKVVIGDFNTRFGQGLGMWSGFSMSGVPSQGAFSRRPSGISPYWSYSGEGSHRGAAADFSFGNVLFSTFASFPGVREAAVHGEDAAVSFLPGFNIAWSGMDAQASVTCFACSRTLYAREDGVDVPSVPGRKAFFESGRVSADMRYNLQGTELFSEAAIDFPSLSVAALAGCRFRPCSGLGLAAGIRYYPADFRPGYSGAVRSGSRCSNEYGIAVSGTFSSGGYVALAGKTGFGSSVPRHQGGFSADLSRSPESKYGVHGASSQCKVVFSYQWQISGSVSMVWKLSERMRSYGEKFRTDVRCDLKYSSGKWFSALRLNVLQCVGAGMLSYAECGCRSGMLSACLRGGLFRTDDWDDRIYAYERDAPGNFSVPAFYGRGFWTSFVAGVKVSRLGRFYVRASYTGYPWLSPSQEKEKPGRAELKFQMMFRL</sequence>
<reference evidence="1" key="2">
    <citation type="journal article" date="2021" name="PeerJ">
        <title>Extensive microbial diversity within the chicken gut microbiome revealed by metagenomics and culture.</title>
        <authorList>
            <person name="Gilroy R."/>
            <person name="Ravi A."/>
            <person name="Getino M."/>
            <person name="Pursley I."/>
            <person name="Horton D.L."/>
            <person name="Alikhan N.F."/>
            <person name="Baker D."/>
            <person name="Gharbi K."/>
            <person name="Hall N."/>
            <person name="Watson M."/>
            <person name="Adriaenssens E.M."/>
            <person name="Foster-Nyarko E."/>
            <person name="Jarju S."/>
            <person name="Secka A."/>
            <person name="Antonio M."/>
            <person name="Oren A."/>
            <person name="Chaudhuri R.R."/>
            <person name="La Ragione R."/>
            <person name="Hildebrand F."/>
            <person name="Pallen M.J."/>
        </authorList>
    </citation>
    <scope>NUCLEOTIDE SEQUENCE</scope>
    <source>
        <strain evidence="1">2478</strain>
    </source>
</reference>
<gene>
    <name evidence="1" type="ORF">IAB80_01290</name>
</gene>
<reference evidence="1" key="1">
    <citation type="submission" date="2020-10" db="EMBL/GenBank/DDBJ databases">
        <authorList>
            <person name="Gilroy R."/>
        </authorList>
    </citation>
    <scope>NUCLEOTIDE SEQUENCE</scope>
    <source>
        <strain evidence="1">2478</strain>
    </source>
</reference>
<dbReference type="AlphaFoldDB" id="A0A9D9ITW6"/>
<evidence type="ECO:0000313" key="1">
    <source>
        <dbReference type="EMBL" id="MBO8477523.1"/>
    </source>
</evidence>
<evidence type="ECO:0000313" key="2">
    <source>
        <dbReference type="Proteomes" id="UP000823771"/>
    </source>
</evidence>
<organism evidence="1 2">
    <name type="scientific">Candidatus Cryptobacteroides excrementipullorum</name>
    <dbReference type="NCBI Taxonomy" id="2840761"/>
    <lineage>
        <taxon>Bacteria</taxon>
        <taxon>Pseudomonadati</taxon>
        <taxon>Bacteroidota</taxon>
        <taxon>Bacteroidia</taxon>
        <taxon>Bacteroidales</taxon>
        <taxon>Candidatus Cryptobacteroides</taxon>
    </lineage>
</organism>
<proteinExistence type="predicted"/>
<dbReference type="InterPro" id="IPR010994">
    <property type="entry name" value="RuvA_2-like"/>
</dbReference>
<dbReference type="SUPFAM" id="SSF47781">
    <property type="entry name" value="RuvA domain 2-like"/>
    <property type="match status" value="1"/>
</dbReference>
<comment type="caution">
    <text evidence="1">The sequence shown here is derived from an EMBL/GenBank/DDBJ whole genome shotgun (WGS) entry which is preliminary data.</text>
</comment>
<accession>A0A9D9ITW6</accession>
<dbReference type="EMBL" id="JADILZ010000014">
    <property type="protein sequence ID" value="MBO8477523.1"/>
    <property type="molecule type" value="Genomic_DNA"/>
</dbReference>
<protein>
    <submittedName>
        <fullName evidence="1">Helix-hairpin-helix domain-containing protein</fullName>
    </submittedName>
</protein>
<dbReference type="Proteomes" id="UP000823771">
    <property type="component" value="Unassembled WGS sequence"/>
</dbReference>